<dbReference type="OrthoDB" id="2245921at2759"/>
<evidence type="ECO:0000313" key="2">
    <source>
        <dbReference type="EMBL" id="KAG2181325.1"/>
    </source>
</evidence>
<sequence>MDYSQDLKRKIVQDHSDMSTAKRPATAQAPTPFDARMPHNNPYSMSAPSSTCGFQQSSPHPSNDANIPRCKSPPLGMTLAHFDPASGGYATSVLKSEENVSAPICSGMTPAYRPPIERWGSCML</sequence>
<name>A0A8H7UFP8_MORIS</name>
<evidence type="ECO:0000313" key="3">
    <source>
        <dbReference type="Proteomes" id="UP000654370"/>
    </source>
</evidence>
<keyword evidence="3" id="KW-1185">Reference proteome</keyword>
<organism evidence="2 3">
    <name type="scientific">Mortierella isabellina</name>
    <name type="common">Filamentous fungus</name>
    <name type="synonym">Umbelopsis isabellina</name>
    <dbReference type="NCBI Taxonomy" id="91625"/>
    <lineage>
        <taxon>Eukaryota</taxon>
        <taxon>Fungi</taxon>
        <taxon>Fungi incertae sedis</taxon>
        <taxon>Mucoromycota</taxon>
        <taxon>Mucoromycotina</taxon>
        <taxon>Umbelopsidomycetes</taxon>
        <taxon>Umbelopsidales</taxon>
        <taxon>Umbelopsidaceae</taxon>
        <taxon>Umbelopsis</taxon>
    </lineage>
</organism>
<dbReference type="EMBL" id="JAEPQZ010000005">
    <property type="protein sequence ID" value="KAG2181325.1"/>
    <property type="molecule type" value="Genomic_DNA"/>
</dbReference>
<feature type="region of interest" description="Disordered" evidence="1">
    <location>
        <begin position="1"/>
        <end position="72"/>
    </location>
</feature>
<gene>
    <name evidence="2" type="ORF">INT43_008908</name>
</gene>
<protein>
    <submittedName>
        <fullName evidence="2">Uncharacterized protein</fullName>
    </submittedName>
</protein>
<dbReference type="Proteomes" id="UP000654370">
    <property type="component" value="Unassembled WGS sequence"/>
</dbReference>
<reference evidence="2" key="1">
    <citation type="submission" date="2020-12" db="EMBL/GenBank/DDBJ databases">
        <title>Metabolic potential, ecology and presence of endohyphal bacteria is reflected in genomic diversity of Mucoromycotina.</title>
        <authorList>
            <person name="Muszewska A."/>
            <person name="Okrasinska A."/>
            <person name="Steczkiewicz K."/>
            <person name="Drgas O."/>
            <person name="Orlowska M."/>
            <person name="Perlinska-Lenart U."/>
            <person name="Aleksandrzak-Piekarczyk T."/>
            <person name="Szatraj K."/>
            <person name="Zielenkiewicz U."/>
            <person name="Pilsyk S."/>
            <person name="Malc E."/>
            <person name="Mieczkowski P."/>
            <person name="Kruszewska J.S."/>
            <person name="Biernat P."/>
            <person name="Pawlowska J."/>
        </authorList>
    </citation>
    <scope>NUCLEOTIDE SEQUENCE</scope>
    <source>
        <strain evidence="2">WA0000067209</strain>
    </source>
</reference>
<comment type="caution">
    <text evidence="2">The sequence shown here is derived from an EMBL/GenBank/DDBJ whole genome shotgun (WGS) entry which is preliminary data.</text>
</comment>
<accession>A0A8H7UFP8</accession>
<evidence type="ECO:0000256" key="1">
    <source>
        <dbReference type="SAM" id="MobiDB-lite"/>
    </source>
</evidence>
<feature type="compositionally biased region" description="Polar residues" evidence="1">
    <location>
        <begin position="41"/>
        <end position="65"/>
    </location>
</feature>
<feature type="compositionally biased region" description="Basic and acidic residues" evidence="1">
    <location>
        <begin position="1"/>
        <end position="17"/>
    </location>
</feature>
<dbReference type="AlphaFoldDB" id="A0A8H7UFP8"/>
<proteinExistence type="predicted"/>